<dbReference type="GO" id="GO:0051015">
    <property type="term" value="F:actin filament binding"/>
    <property type="evidence" value="ECO:0007669"/>
    <property type="project" value="InterPro"/>
</dbReference>
<dbReference type="InterPro" id="IPR007122">
    <property type="entry name" value="Villin/Gelsolin"/>
</dbReference>
<name>A0AAV2T7J7_CALDB</name>
<dbReference type="CDD" id="cd11290">
    <property type="entry name" value="gelsolin_S1_like"/>
    <property type="match status" value="1"/>
</dbReference>
<proteinExistence type="predicted"/>
<feature type="domain" description="Gelsolin-like" evidence="1">
    <location>
        <begin position="175"/>
        <end position="238"/>
    </location>
</feature>
<dbReference type="SMART" id="SM00262">
    <property type="entry name" value="GEL"/>
    <property type="match status" value="3"/>
</dbReference>
<dbReference type="GO" id="GO:0008154">
    <property type="term" value="P:actin polymerization or depolymerization"/>
    <property type="evidence" value="ECO:0007669"/>
    <property type="project" value="TreeGrafter"/>
</dbReference>
<feature type="domain" description="Gelsolin-like" evidence="1">
    <location>
        <begin position="55"/>
        <end position="132"/>
    </location>
</feature>
<dbReference type="InterPro" id="IPR007123">
    <property type="entry name" value="Gelsolin-like_dom"/>
</dbReference>
<protein>
    <recommendedName>
        <fullName evidence="1">Gelsolin-like domain-containing protein</fullName>
    </recommendedName>
</protein>
<dbReference type="SUPFAM" id="SSF55753">
    <property type="entry name" value="Actin depolymerizing proteins"/>
    <property type="match status" value="2"/>
</dbReference>
<dbReference type="SUPFAM" id="SSF82754">
    <property type="entry name" value="C-terminal, gelsolin-like domain of Sec23/24"/>
    <property type="match status" value="1"/>
</dbReference>
<reference evidence="2" key="1">
    <citation type="submission" date="2024-06" db="EMBL/GenBank/DDBJ databases">
        <authorList>
            <person name="Liu X."/>
            <person name="Lenzi L."/>
            <person name="Haldenby T S."/>
            <person name="Uol C."/>
        </authorList>
    </citation>
    <scope>NUCLEOTIDE SEQUENCE</scope>
</reference>
<dbReference type="GO" id="GO:0005737">
    <property type="term" value="C:cytoplasm"/>
    <property type="evidence" value="ECO:0007669"/>
    <property type="project" value="TreeGrafter"/>
</dbReference>
<dbReference type="InterPro" id="IPR036180">
    <property type="entry name" value="Gelsolin-like_dom_sf"/>
</dbReference>
<evidence type="ECO:0000313" key="2">
    <source>
        <dbReference type="EMBL" id="CAL5132049.1"/>
    </source>
</evidence>
<gene>
    <name evidence="2" type="ORF">CDAUBV1_LOCUS4564</name>
</gene>
<dbReference type="PANTHER" id="PTHR11977">
    <property type="entry name" value="VILLIN"/>
    <property type="match status" value="1"/>
</dbReference>
<dbReference type="PANTHER" id="PTHR11977:SF130">
    <property type="entry name" value="SEVERIN"/>
    <property type="match status" value="1"/>
</dbReference>
<organism evidence="2 3">
    <name type="scientific">Calicophoron daubneyi</name>
    <name type="common">Rumen fluke</name>
    <name type="synonym">Paramphistomum daubneyi</name>
    <dbReference type="NCBI Taxonomy" id="300641"/>
    <lineage>
        <taxon>Eukaryota</taxon>
        <taxon>Metazoa</taxon>
        <taxon>Spiralia</taxon>
        <taxon>Lophotrochozoa</taxon>
        <taxon>Platyhelminthes</taxon>
        <taxon>Trematoda</taxon>
        <taxon>Digenea</taxon>
        <taxon>Plagiorchiida</taxon>
        <taxon>Pronocephalata</taxon>
        <taxon>Paramphistomoidea</taxon>
        <taxon>Paramphistomidae</taxon>
        <taxon>Calicophoron</taxon>
    </lineage>
</organism>
<evidence type="ECO:0000259" key="1">
    <source>
        <dbReference type="Pfam" id="PF00626"/>
    </source>
</evidence>
<comment type="caution">
    <text evidence="2">The sequence shown here is derived from an EMBL/GenBank/DDBJ whole genome shotgun (WGS) entry which is preliminary data.</text>
</comment>
<sequence length="359" mass="40807">MGEYLWKDTNLALIGSDEDKKFRKHIAEYEPAWKNVESINCPTLIVWRVKNFGLEPVATKDHGKFYNGDSYIVLKAEKKGNKLVYNIHFWIGRYSTQDEYGTAAYKTVELDALLLNAAIQHREVDGYESKMFSSYFTKIEKLTGGYPSGFRNSEKGIFKPRLLVFHGVDNKHTVLTEVPFARKAVSSDDVFVLDLGIKAYQWNGNGANKDERYRASLYLQQLKSERLGRCQTFVVDESDGEGTAEFFSHLPDAALPRSKAEQGVGRRAIYRLSDETGKLKVTLMCEDRLDKSVLTQDDAYFIDTGKALFVYIGEKCSRNEKRNAFSYANAYLKQTNHPFVPITVVSGNMDSDELAQVLE</sequence>
<dbReference type="GO" id="GO:0015629">
    <property type="term" value="C:actin cytoskeleton"/>
    <property type="evidence" value="ECO:0007669"/>
    <property type="project" value="TreeGrafter"/>
</dbReference>
<evidence type="ECO:0000313" key="3">
    <source>
        <dbReference type="Proteomes" id="UP001497525"/>
    </source>
</evidence>
<dbReference type="PRINTS" id="PR00597">
    <property type="entry name" value="GELSOLIN"/>
</dbReference>
<accession>A0AAV2T7J7</accession>
<dbReference type="Pfam" id="PF00626">
    <property type="entry name" value="Gelsolin"/>
    <property type="match status" value="3"/>
</dbReference>
<dbReference type="InterPro" id="IPR029006">
    <property type="entry name" value="ADF-H/Gelsolin-like_dom_sf"/>
</dbReference>
<dbReference type="EMBL" id="CAXLJL010000112">
    <property type="protein sequence ID" value="CAL5132049.1"/>
    <property type="molecule type" value="Genomic_DNA"/>
</dbReference>
<dbReference type="Proteomes" id="UP001497525">
    <property type="component" value="Unassembled WGS sequence"/>
</dbReference>
<dbReference type="AlphaFoldDB" id="A0AAV2T7J7"/>
<feature type="domain" description="Gelsolin-like" evidence="1">
    <location>
        <begin position="286"/>
        <end position="345"/>
    </location>
</feature>
<dbReference type="Gene3D" id="3.40.20.10">
    <property type="entry name" value="Severin"/>
    <property type="match status" value="3"/>
</dbReference>